<organism evidence="1 2">
    <name type="scientific">Litorimonas cladophorae</name>
    <dbReference type="NCBI Taxonomy" id="1220491"/>
    <lineage>
        <taxon>Bacteria</taxon>
        <taxon>Pseudomonadati</taxon>
        <taxon>Pseudomonadota</taxon>
        <taxon>Alphaproteobacteria</taxon>
        <taxon>Maricaulales</taxon>
        <taxon>Robiginitomaculaceae</taxon>
    </lineage>
</organism>
<dbReference type="Proteomes" id="UP000600865">
    <property type="component" value="Unassembled WGS sequence"/>
</dbReference>
<accession>A0A918NC21</accession>
<dbReference type="AlphaFoldDB" id="A0A918NC21"/>
<evidence type="ECO:0000313" key="1">
    <source>
        <dbReference type="EMBL" id="GGX56878.1"/>
    </source>
</evidence>
<sequence>MLKEYSNAPIKEVTMALHFDPISKLNVVKLVSNCLELKEAYGGFSLEEVPFVEVSAETEARKNSVQHFKIAHGVPELACRLISEDRTISVVVQNNRFSATWVRQNDGGYPRYDELKPAFFDKFNQFRKIVERTGGLIPKITQCGIQYVNHILDDNLDGFKSFNFLDISEFQDHEGVKFSTSQRLTNEEEVGRLYMEAQTVFSLAPDVAGNIRESRNLKLSLTFRGKPKLSGIDGCAPFLDRGHHAIVSTFSKSLSDLGRKQFGESQRG</sequence>
<dbReference type="RefSeq" id="WP_189580169.1">
    <property type="nucleotide sequence ID" value="NZ_BMYV01000001.1"/>
</dbReference>
<evidence type="ECO:0000313" key="2">
    <source>
        <dbReference type="Proteomes" id="UP000600865"/>
    </source>
</evidence>
<dbReference type="NCBIfam" id="TIGR04255">
    <property type="entry name" value="sporadTIGR04255"/>
    <property type="match status" value="1"/>
</dbReference>
<protein>
    <recommendedName>
        <fullName evidence="3">TIGR04255 family protein</fullName>
    </recommendedName>
</protein>
<keyword evidence="2" id="KW-1185">Reference proteome</keyword>
<dbReference type="InterPro" id="IPR026349">
    <property type="entry name" value="CHP04255"/>
</dbReference>
<name>A0A918NC21_9PROT</name>
<proteinExistence type="predicted"/>
<reference evidence="1 2" key="1">
    <citation type="journal article" date="2014" name="Int. J. Syst. Evol. Microbiol.">
        <title>Complete genome sequence of Corynebacterium casei LMG S-19264T (=DSM 44701T), isolated from a smear-ripened cheese.</title>
        <authorList>
            <consortium name="US DOE Joint Genome Institute (JGI-PGF)"/>
            <person name="Walter F."/>
            <person name="Albersmeier A."/>
            <person name="Kalinowski J."/>
            <person name="Ruckert C."/>
        </authorList>
    </citation>
    <scope>NUCLEOTIDE SEQUENCE [LARGE SCALE GENOMIC DNA]</scope>
    <source>
        <strain evidence="1 2">KCTC 23968</strain>
    </source>
</reference>
<gene>
    <name evidence="1" type="ORF">GCM10011309_02190</name>
</gene>
<evidence type="ECO:0008006" key="3">
    <source>
        <dbReference type="Google" id="ProtNLM"/>
    </source>
</evidence>
<dbReference type="EMBL" id="BMYV01000001">
    <property type="protein sequence ID" value="GGX56878.1"/>
    <property type="molecule type" value="Genomic_DNA"/>
</dbReference>
<comment type="caution">
    <text evidence="1">The sequence shown here is derived from an EMBL/GenBank/DDBJ whole genome shotgun (WGS) entry which is preliminary data.</text>
</comment>